<evidence type="ECO:0000256" key="12">
    <source>
        <dbReference type="ARBA" id="ARBA00041377"/>
    </source>
</evidence>
<comment type="catalytic activity">
    <reaction evidence="7">
        <text>3-dehydro-L-erythronate + ATP = 3-dehydro-4-O-phospho-L-erythronate + ADP + H(+)</text>
        <dbReference type="Rhea" id="RHEA:52552"/>
        <dbReference type="ChEBI" id="CHEBI:15378"/>
        <dbReference type="ChEBI" id="CHEBI:30616"/>
        <dbReference type="ChEBI" id="CHEBI:136592"/>
        <dbReference type="ChEBI" id="CHEBI:136670"/>
        <dbReference type="ChEBI" id="CHEBI:456216"/>
        <dbReference type="EC" id="2.7.1.217"/>
    </reaction>
</comment>
<evidence type="ECO:0000256" key="8">
    <source>
        <dbReference type="ARBA" id="ARBA00036346"/>
    </source>
</evidence>
<keyword evidence="2" id="KW-0808">Transferase</keyword>
<keyword evidence="6" id="KW-0119">Carbohydrate metabolism</keyword>
<evidence type="ECO:0000256" key="13">
    <source>
        <dbReference type="SAM" id="MobiDB-lite"/>
    </source>
</evidence>
<evidence type="ECO:0000256" key="6">
    <source>
        <dbReference type="ARBA" id="ARBA00023277"/>
    </source>
</evidence>
<dbReference type="InterPro" id="IPR042213">
    <property type="entry name" value="NBD_C_sf"/>
</dbReference>
<evidence type="ECO:0000256" key="4">
    <source>
        <dbReference type="ARBA" id="ARBA00022777"/>
    </source>
</evidence>
<keyword evidence="4 16" id="KW-0418">Kinase</keyword>
<evidence type="ECO:0000256" key="11">
    <source>
        <dbReference type="ARBA" id="ARBA00039461"/>
    </source>
</evidence>
<evidence type="ECO:0000256" key="7">
    <source>
        <dbReference type="ARBA" id="ARBA00035898"/>
    </source>
</evidence>
<gene>
    <name evidence="16" type="ORF">Leucomu_01300</name>
</gene>
<dbReference type="Gene3D" id="3.40.50.10840">
    <property type="entry name" value="Putative sugar-binding, N-terminal domain"/>
    <property type="match status" value="1"/>
</dbReference>
<keyword evidence="17" id="KW-1185">Reference proteome</keyword>
<feature type="domain" description="Four-carbon acid sugar kinase nucleotide binding" evidence="15">
    <location>
        <begin position="249"/>
        <end position="430"/>
    </location>
</feature>
<dbReference type="InterPro" id="IPR031475">
    <property type="entry name" value="NBD_C"/>
</dbReference>
<dbReference type="EMBL" id="CP035037">
    <property type="protein sequence ID" value="QAB16742.1"/>
    <property type="molecule type" value="Genomic_DNA"/>
</dbReference>
<dbReference type="GO" id="GO:0016301">
    <property type="term" value="F:kinase activity"/>
    <property type="evidence" value="ECO:0007669"/>
    <property type="project" value="UniProtKB-KW"/>
</dbReference>
<evidence type="ECO:0000259" key="14">
    <source>
        <dbReference type="Pfam" id="PF07005"/>
    </source>
</evidence>
<reference evidence="16 17" key="1">
    <citation type="submission" date="2019-01" db="EMBL/GenBank/DDBJ databases">
        <title>Leucobacter muris sp. nov. isolated from the nose of a laboratory mouse.</title>
        <authorList>
            <person name="Benga L."/>
            <person name="Sproeer C."/>
            <person name="Schumann P."/>
            <person name="Verbarg S."/>
            <person name="Bunk B."/>
            <person name="Engelhardt E."/>
            <person name="Benten P.M."/>
            <person name="Sager M."/>
        </authorList>
    </citation>
    <scope>NUCLEOTIDE SEQUENCE [LARGE SCALE GENOMIC DNA]</scope>
    <source>
        <strain evidence="16 17">DSM 101948</strain>
    </source>
</reference>
<evidence type="ECO:0000256" key="9">
    <source>
        <dbReference type="ARBA" id="ARBA00037335"/>
    </source>
</evidence>
<evidence type="ECO:0000256" key="2">
    <source>
        <dbReference type="ARBA" id="ARBA00022679"/>
    </source>
</evidence>
<keyword evidence="3" id="KW-0547">Nucleotide-binding</keyword>
<keyword evidence="5" id="KW-0067">ATP-binding</keyword>
<evidence type="ECO:0000259" key="15">
    <source>
        <dbReference type="Pfam" id="PF17042"/>
    </source>
</evidence>
<dbReference type="Pfam" id="PF07005">
    <property type="entry name" value="SBD_N"/>
    <property type="match status" value="1"/>
</dbReference>
<protein>
    <recommendedName>
        <fullName evidence="11">3-oxo-tetronate kinase</fullName>
        <ecNumber evidence="10">2.7.1.217</ecNumber>
    </recommendedName>
    <alternativeName>
        <fullName evidence="12">3-dehydrotetronate 4-kinase</fullName>
    </alternativeName>
</protein>
<dbReference type="Proteomes" id="UP000285768">
    <property type="component" value="Chromosome"/>
</dbReference>
<proteinExistence type="inferred from homology"/>
<evidence type="ECO:0000256" key="5">
    <source>
        <dbReference type="ARBA" id="ARBA00022840"/>
    </source>
</evidence>
<comment type="similarity">
    <text evidence="1">Belongs to the four-carbon acid sugar kinase family.</text>
</comment>
<accession>A0ABX5QCD8</accession>
<dbReference type="Pfam" id="PF17042">
    <property type="entry name" value="NBD_C"/>
    <property type="match status" value="1"/>
</dbReference>
<evidence type="ECO:0000313" key="17">
    <source>
        <dbReference type="Proteomes" id="UP000285768"/>
    </source>
</evidence>
<dbReference type="Gene3D" id="3.40.980.20">
    <property type="entry name" value="Four-carbon acid sugar kinase, nucleotide binding domain"/>
    <property type="match status" value="1"/>
</dbReference>
<feature type="domain" description="Four-carbon acid sugar kinase N-terminal" evidence="14">
    <location>
        <begin position="4"/>
        <end position="227"/>
    </location>
</feature>
<evidence type="ECO:0000256" key="3">
    <source>
        <dbReference type="ARBA" id="ARBA00022741"/>
    </source>
</evidence>
<evidence type="ECO:0000313" key="16">
    <source>
        <dbReference type="EMBL" id="QAB16742.1"/>
    </source>
</evidence>
<sequence length="438" mass="45855">MRRLGCIADDFTGATDVASVLASVGRDVVVAFGPQRLTGSEFADADAVVIALKSRTAPVEECVSDVLDAARALRAWGATQFYLKYCSTFDSTSDGNIGPSIDALLAELGLTTALAAPSYPANGRTVYQGHLFVGHERLDESPMRDHPLTPMRDSQLRRLLAPQTAQPVANLFLDEVRAGGETIREALAPESPRTVIADAIDDDDLRALARASDPHVLLTGGAGLALGLGAEGEAADRPLPHGAPQGGRLVVSGSASSKTRSQIAHARSELPSRKLDLQRLAAGESLAPELAEWVVEQWAAEAHRPVLVYATDSLDDLAAIPADERAGVADRIERTLADLAAATLDHGLGALLVAGGETSGRVVQTLGIDAIRIGPQLAPGVVWAEAAVASAAAACDGSADPALPTRSAPEQTRRIAIALKSGNFGDERLFTDAWEQLR</sequence>
<name>A0ABX5QCD8_9MICO</name>
<dbReference type="InterPro" id="IPR050007">
    <property type="entry name" value="OtnK"/>
</dbReference>
<dbReference type="InterPro" id="IPR037051">
    <property type="entry name" value="4-carb_acid_sugar_kinase_N_sf"/>
</dbReference>
<evidence type="ECO:0000256" key="1">
    <source>
        <dbReference type="ARBA" id="ARBA00005715"/>
    </source>
</evidence>
<dbReference type="NCBIfam" id="NF043035">
    <property type="entry name" value="OxoTetrKin"/>
    <property type="match status" value="1"/>
</dbReference>
<organism evidence="16 17">
    <name type="scientific">Leucobacter muris</name>
    <dbReference type="NCBI Taxonomy" id="1935379"/>
    <lineage>
        <taxon>Bacteria</taxon>
        <taxon>Bacillati</taxon>
        <taxon>Actinomycetota</taxon>
        <taxon>Actinomycetes</taxon>
        <taxon>Micrococcales</taxon>
        <taxon>Microbacteriaceae</taxon>
        <taxon>Leucobacter</taxon>
    </lineage>
</organism>
<feature type="region of interest" description="Disordered" evidence="13">
    <location>
        <begin position="235"/>
        <end position="254"/>
    </location>
</feature>
<dbReference type="SUPFAM" id="SSF142764">
    <property type="entry name" value="YgbK-like"/>
    <property type="match status" value="1"/>
</dbReference>
<comment type="catalytic activity">
    <reaction evidence="8">
        <text>3-dehydro-D-erythronate + ATP = 3-dehydro-4-O-phospho-D-erythronate + ADP + H(+)</text>
        <dbReference type="Rhea" id="RHEA:52556"/>
        <dbReference type="ChEBI" id="CHEBI:15378"/>
        <dbReference type="ChEBI" id="CHEBI:30616"/>
        <dbReference type="ChEBI" id="CHEBI:57958"/>
        <dbReference type="ChEBI" id="CHEBI:136593"/>
        <dbReference type="ChEBI" id="CHEBI:456216"/>
        <dbReference type="EC" id="2.7.1.217"/>
    </reaction>
</comment>
<dbReference type="EC" id="2.7.1.217" evidence="10"/>
<comment type="function">
    <text evidence="9">Catalyzes the ATP-dependent phosphorylation of 3-oxo-tetronate to 3-oxo-tetronate 4-phosphate.</text>
</comment>
<evidence type="ECO:0000256" key="10">
    <source>
        <dbReference type="ARBA" id="ARBA00039095"/>
    </source>
</evidence>
<dbReference type="InterPro" id="IPR010737">
    <property type="entry name" value="4-carb_acid_sugar_kinase_N"/>
</dbReference>